<evidence type="ECO:0000256" key="2">
    <source>
        <dbReference type="ARBA" id="ARBA00023242"/>
    </source>
</evidence>
<dbReference type="KEGG" id="bcom:BAUCODRAFT_121449"/>
<protein>
    <recommendedName>
        <fullName evidence="6">Transcription factor domain-containing protein</fullName>
    </recommendedName>
</protein>
<dbReference type="GO" id="GO:0005634">
    <property type="term" value="C:nucleus"/>
    <property type="evidence" value="ECO:0007669"/>
    <property type="project" value="UniProtKB-SubCell"/>
</dbReference>
<dbReference type="OMA" id="GNWTMSD"/>
<dbReference type="Pfam" id="PF11951">
    <property type="entry name" value="Fungal_trans_2"/>
    <property type="match status" value="1"/>
</dbReference>
<dbReference type="RefSeq" id="XP_007675542.1">
    <property type="nucleotide sequence ID" value="XM_007677352.1"/>
</dbReference>
<evidence type="ECO:0000313" key="4">
    <source>
        <dbReference type="EMBL" id="EMC96901.1"/>
    </source>
</evidence>
<reference evidence="4 5" key="1">
    <citation type="journal article" date="2012" name="PLoS Pathog.">
        <title>Diverse lifestyles and strategies of plant pathogenesis encoded in the genomes of eighteen Dothideomycetes fungi.</title>
        <authorList>
            <person name="Ohm R.A."/>
            <person name="Feau N."/>
            <person name="Henrissat B."/>
            <person name="Schoch C.L."/>
            <person name="Horwitz B.A."/>
            <person name="Barry K.W."/>
            <person name="Condon B.J."/>
            <person name="Copeland A.C."/>
            <person name="Dhillon B."/>
            <person name="Glaser F."/>
            <person name="Hesse C.N."/>
            <person name="Kosti I."/>
            <person name="LaButti K."/>
            <person name="Lindquist E.A."/>
            <person name="Lucas S."/>
            <person name="Salamov A.A."/>
            <person name="Bradshaw R.E."/>
            <person name="Ciuffetti L."/>
            <person name="Hamelin R.C."/>
            <person name="Kema G.H.J."/>
            <person name="Lawrence C."/>
            <person name="Scott J.A."/>
            <person name="Spatafora J.W."/>
            <person name="Turgeon B.G."/>
            <person name="de Wit P.J.G.M."/>
            <person name="Zhong S."/>
            <person name="Goodwin S.B."/>
            <person name="Grigoriev I.V."/>
        </authorList>
    </citation>
    <scope>NUCLEOTIDE SEQUENCE [LARGE SCALE GENOMIC DNA]</scope>
    <source>
        <strain evidence="4 5">UAMH 10762</strain>
    </source>
</reference>
<evidence type="ECO:0000256" key="3">
    <source>
        <dbReference type="SAM" id="MobiDB-lite"/>
    </source>
</evidence>
<feature type="region of interest" description="Disordered" evidence="3">
    <location>
        <begin position="1"/>
        <end position="41"/>
    </location>
</feature>
<evidence type="ECO:0000313" key="5">
    <source>
        <dbReference type="Proteomes" id="UP000011761"/>
    </source>
</evidence>
<dbReference type="GeneID" id="19107606"/>
<dbReference type="InterPro" id="IPR021858">
    <property type="entry name" value="Fun_TF"/>
</dbReference>
<proteinExistence type="predicted"/>
<dbReference type="EMBL" id="KB445554">
    <property type="protein sequence ID" value="EMC96901.1"/>
    <property type="molecule type" value="Genomic_DNA"/>
</dbReference>
<accession>M2MJM4</accession>
<gene>
    <name evidence="4" type="ORF">BAUCODRAFT_121449</name>
</gene>
<dbReference type="eggNOG" id="ENOG502RXEV">
    <property type="taxonomic scope" value="Eukaryota"/>
</dbReference>
<evidence type="ECO:0008006" key="6">
    <source>
        <dbReference type="Google" id="ProtNLM"/>
    </source>
</evidence>
<evidence type="ECO:0000256" key="1">
    <source>
        <dbReference type="ARBA" id="ARBA00004123"/>
    </source>
</evidence>
<organism evidence="4 5">
    <name type="scientific">Baudoinia panamericana (strain UAMH 10762)</name>
    <name type="common">Angels' share fungus</name>
    <name type="synonym">Baudoinia compniacensis (strain UAMH 10762)</name>
    <dbReference type="NCBI Taxonomy" id="717646"/>
    <lineage>
        <taxon>Eukaryota</taxon>
        <taxon>Fungi</taxon>
        <taxon>Dikarya</taxon>
        <taxon>Ascomycota</taxon>
        <taxon>Pezizomycotina</taxon>
        <taxon>Dothideomycetes</taxon>
        <taxon>Dothideomycetidae</taxon>
        <taxon>Mycosphaerellales</taxon>
        <taxon>Teratosphaeriaceae</taxon>
        <taxon>Baudoinia</taxon>
    </lineage>
</organism>
<sequence>MTTQVHAGRMTSSHSDSERSQVQTHEPPILHDSSVTGDSNVNPELDQIFDYASFMWTDTGAFDLRNDPFGQGASQSSNVLNSPIAPLLNGSLTNASGLSEPSPATVQTDADLLETFAGSSAPPILAHIETKLRWSVLRKLLSDMARTSSVVRNSVLAYSSLSLAEGRRPNQQHVAHYDEAKESLKVKLTESPSQTGGSQSQVEHLLAASFLLCYIDLVTDRSEQAHATLKQAHTTVRHLPSDSLTPLNRRLISWLRLLDARAVSAGGEGRFLRDETDTLSNAELDSPYEERTDAYDDADTIQEALLDALSAPGTVFFHRIQTFMGRISLIDPWHRSRGTVEDETQVMGIASKISSDIIKLYRHRPPLMDLAIKGSLREPYLPSALAANVTRTLRTYLANYYASFVHLHRVAYKHLPQTTNVTSAISTIRHIAKVMAESQTVQGDPLPVNMLWPLLMWGCEENATDERAWITASIRKMGGVATNASITADVLEEVQRRQDTSGARVDVRSVMEDVFHSSFAIV</sequence>
<dbReference type="PANTHER" id="PTHR37534:SF49">
    <property type="entry name" value="LYSINE BIOSYNTHESIS REGULATORY PROTEIN LYS14"/>
    <property type="match status" value="1"/>
</dbReference>
<dbReference type="GO" id="GO:0000976">
    <property type="term" value="F:transcription cis-regulatory region binding"/>
    <property type="evidence" value="ECO:0007669"/>
    <property type="project" value="TreeGrafter"/>
</dbReference>
<dbReference type="GO" id="GO:0045944">
    <property type="term" value="P:positive regulation of transcription by RNA polymerase II"/>
    <property type="evidence" value="ECO:0007669"/>
    <property type="project" value="TreeGrafter"/>
</dbReference>
<dbReference type="AlphaFoldDB" id="M2MJM4"/>
<dbReference type="OrthoDB" id="508119at2759"/>
<keyword evidence="5" id="KW-1185">Reference proteome</keyword>
<name>M2MJM4_BAUPA</name>
<comment type="subcellular location">
    <subcellularLocation>
        <location evidence="1">Nucleus</location>
    </subcellularLocation>
</comment>
<dbReference type="GO" id="GO:0003700">
    <property type="term" value="F:DNA-binding transcription factor activity"/>
    <property type="evidence" value="ECO:0007669"/>
    <property type="project" value="TreeGrafter"/>
</dbReference>
<dbReference type="Proteomes" id="UP000011761">
    <property type="component" value="Unassembled WGS sequence"/>
</dbReference>
<dbReference type="HOGENOM" id="CLU_014019_1_0_1"/>
<keyword evidence="2" id="KW-0539">Nucleus</keyword>
<dbReference type="PANTHER" id="PTHR37534">
    <property type="entry name" value="TRANSCRIPTIONAL ACTIVATOR PROTEIN UGA3"/>
    <property type="match status" value="1"/>
</dbReference>
<feature type="compositionally biased region" description="Polar residues" evidence="3">
    <location>
        <begin position="1"/>
        <end position="24"/>
    </location>
</feature>